<evidence type="ECO:0000256" key="2">
    <source>
        <dbReference type="ARBA" id="ARBA00022833"/>
    </source>
</evidence>
<evidence type="ECO:0000256" key="5">
    <source>
        <dbReference type="ARBA" id="ARBA00023163"/>
    </source>
</evidence>
<keyword evidence="4" id="KW-0238">DNA-binding</keyword>
<organism evidence="8 9">
    <name type="scientific">Aspergillus ellipticus CBS 707.79</name>
    <dbReference type="NCBI Taxonomy" id="1448320"/>
    <lineage>
        <taxon>Eukaryota</taxon>
        <taxon>Fungi</taxon>
        <taxon>Dikarya</taxon>
        <taxon>Ascomycota</taxon>
        <taxon>Pezizomycotina</taxon>
        <taxon>Eurotiomycetes</taxon>
        <taxon>Eurotiomycetidae</taxon>
        <taxon>Eurotiales</taxon>
        <taxon>Aspergillaceae</taxon>
        <taxon>Aspergillus</taxon>
        <taxon>Aspergillus subgen. Circumdati</taxon>
    </lineage>
</organism>
<dbReference type="CDD" id="cd00067">
    <property type="entry name" value="GAL4"/>
    <property type="match status" value="1"/>
</dbReference>
<evidence type="ECO:0000313" key="9">
    <source>
        <dbReference type="Proteomes" id="UP000247810"/>
    </source>
</evidence>
<dbReference type="OrthoDB" id="2593732at2759"/>
<keyword evidence="1" id="KW-0479">Metal-binding</keyword>
<keyword evidence="5" id="KW-0804">Transcription</keyword>
<dbReference type="SUPFAM" id="SSF57701">
    <property type="entry name" value="Zn2/Cys6 DNA-binding domain"/>
    <property type="match status" value="1"/>
</dbReference>
<protein>
    <recommendedName>
        <fullName evidence="7">Zn(2)-C6 fungal-type domain-containing protein</fullName>
    </recommendedName>
</protein>
<dbReference type="Pfam" id="PF00172">
    <property type="entry name" value="Zn_clus"/>
    <property type="match status" value="1"/>
</dbReference>
<dbReference type="PANTHER" id="PTHR36206">
    <property type="entry name" value="ASPERCRYPTIN BIOSYNTHESIS CLUSTER-SPECIFIC TRANSCRIPTION REGULATOR ATNN-RELATED"/>
    <property type="match status" value="1"/>
</dbReference>
<keyword evidence="3" id="KW-0805">Transcription regulation</keyword>
<dbReference type="GO" id="GO:0009893">
    <property type="term" value="P:positive regulation of metabolic process"/>
    <property type="evidence" value="ECO:0007669"/>
    <property type="project" value="UniProtKB-ARBA"/>
</dbReference>
<dbReference type="GO" id="GO:0003677">
    <property type="term" value="F:DNA binding"/>
    <property type="evidence" value="ECO:0007669"/>
    <property type="project" value="UniProtKB-KW"/>
</dbReference>
<evidence type="ECO:0000256" key="3">
    <source>
        <dbReference type="ARBA" id="ARBA00023015"/>
    </source>
</evidence>
<dbReference type="STRING" id="1448320.A0A319DM64"/>
<proteinExistence type="predicted"/>
<dbReference type="SMART" id="SM00066">
    <property type="entry name" value="GAL4"/>
    <property type="match status" value="1"/>
</dbReference>
<dbReference type="InterPro" id="IPR001138">
    <property type="entry name" value="Zn2Cys6_DnaBD"/>
</dbReference>
<dbReference type="PROSITE" id="PS00463">
    <property type="entry name" value="ZN2_CY6_FUNGAL_1"/>
    <property type="match status" value="1"/>
</dbReference>
<accession>A0A319DM64</accession>
<keyword evidence="9" id="KW-1185">Reference proteome</keyword>
<dbReference type="GO" id="GO:0000981">
    <property type="term" value="F:DNA-binding transcription factor activity, RNA polymerase II-specific"/>
    <property type="evidence" value="ECO:0007669"/>
    <property type="project" value="InterPro"/>
</dbReference>
<feature type="domain" description="Zn(2)-C6 fungal-type" evidence="7">
    <location>
        <begin position="23"/>
        <end position="51"/>
    </location>
</feature>
<evidence type="ECO:0000259" key="7">
    <source>
        <dbReference type="PROSITE" id="PS50048"/>
    </source>
</evidence>
<name>A0A319DM64_9EURO</name>
<evidence type="ECO:0000256" key="6">
    <source>
        <dbReference type="ARBA" id="ARBA00023242"/>
    </source>
</evidence>
<evidence type="ECO:0000256" key="4">
    <source>
        <dbReference type="ARBA" id="ARBA00023125"/>
    </source>
</evidence>
<dbReference type="GO" id="GO:0008270">
    <property type="term" value="F:zinc ion binding"/>
    <property type="evidence" value="ECO:0007669"/>
    <property type="project" value="InterPro"/>
</dbReference>
<dbReference type="VEuPathDB" id="FungiDB:BO71DRAFT_420820"/>
<evidence type="ECO:0000313" key="8">
    <source>
        <dbReference type="EMBL" id="PYH92383.1"/>
    </source>
</evidence>
<gene>
    <name evidence="8" type="ORF">BO71DRAFT_420820</name>
</gene>
<dbReference type="InterPro" id="IPR036864">
    <property type="entry name" value="Zn2-C6_fun-type_DNA-bd_sf"/>
</dbReference>
<dbReference type="PROSITE" id="PS50048">
    <property type="entry name" value="ZN2_CY6_FUNGAL_2"/>
    <property type="match status" value="1"/>
</dbReference>
<sequence>MDALSRSPRPRQRRFGSSRSRKGCITCRFRHTKCDEGKPACHQCTSTGRRCDGYMPRPYSLSIARQLGQVTAMVAPAEARALEFFFRRSATHLAGYFGDSFWTGTVLQLSLTEPAIRNVVAAIGTLYEAKGSLSSPSPEHSPGESLALRLYNRAIRSTIETTPTVDARTLPLQIVIRILFAALEFFRQNASAASLHVINGLTLVRLYRQHGSSRASCVELELVPILMSFSSTTYERAALKHLAAPSREKVYFNPTDAHGRLVLPRRFSSPKESRVALLDAILYSINAFQDLEEITRQAPLISPALQNHVLWVAQMTQRWRVTFEDMVQRKQSTWSPADRNACDATRLLWYSVRLGTDRHRVGSECGWDTLRAHYETIVQIAERLLGDLQHFPDEISKTITLDTWLMYPLHVVAWKCRWPHLRRRALDLFRRIPKHEYIFYVPHYVAICSRIMDFEERSLGLNADTIPDEDWLPPDTARVYDFVVAPQSTTTDTHPLYSLTLMMLPEGPEGEPAFHTEPLWLPPSPAGPTITPFNVMKRRSWSQTGMRNQHVLDLVGGIWV</sequence>
<dbReference type="Proteomes" id="UP000247810">
    <property type="component" value="Unassembled WGS sequence"/>
</dbReference>
<dbReference type="Gene3D" id="4.10.240.10">
    <property type="entry name" value="Zn(2)-C6 fungal-type DNA-binding domain"/>
    <property type="match status" value="1"/>
</dbReference>
<evidence type="ECO:0000256" key="1">
    <source>
        <dbReference type="ARBA" id="ARBA00022723"/>
    </source>
</evidence>
<dbReference type="EMBL" id="KZ825917">
    <property type="protein sequence ID" value="PYH92383.1"/>
    <property type="molecule type" value="Genomic_DNA"/>
</dbReference>
<dbReference type="AlphaFoldDB" id="A0A319DM64"/>
<dbReference type="PANTHER" id="PTHR36206:SF13">
    <property type="entry name" value="TRANSCRIPTIONAL REGULATORY PROTEIN MOC3"/>
    <property type="match status" value="1"/>
</dbReference>
<keyword evidence="2" id="KW-0862">Zinc</keyword>
<reference evidence="8 9" key="1">
    <citation type="submission" date="2018-02" db="EMBL/GenBank/DDBJ databases">
        <title>The genomes of Aspergillus section Nigri reveals drivers in fungal speciation.</title>
        <authorList>
            <consortium name="DOE Joint Genome Institute"/>
            <person name="Vesth T.C."/>
            <person name="Nybo J."/>
            <person name="Theobald S."/>
            <person name="Brandl J."/>
            <person name="Frisvad J.C."/>
            <person name="Nielsen K.F."/>
            <person name="Lyhne E.K."/>
            <person name="Kogle M.E."/>
            <person name="Kuo A."/>
            <person name="Riley R."/>
            <person name="Clum A."/>
            <person name="Nolan M."/>
            <person name="Lipzen A."/>
            <person name="Salamov A."/>
            <person name="Henrissat B."/>
            <person name="Wiebenga A."/>
            <person name="De vries R.P."/>
            <person name="Grigoriev I.V."/>
            <person name="Mortensen U.H."/>
            <person name="Andersen M.R."/>
            <person name="Baker S.E."/>
        </authorList>
    </citation>
    <scope>NUCLEOTIDE SEQUENCE [LARGE SCALE GENOMIC DNA]</scope>
    <source>
        <strain evidence="8 9">CBS 707.79</strain>
    </source>
</reference>
<dbReference type="InterPro" id="IPR052360">
    <property type="entry name" value="Transcr_Regulatory_Proteins"/>
</dbReference>
<keyword evidence="6" id="KW-0539">Nucleus</keyword>